<protein>
    <submittedName>
        <fullName evidence="1">Uncharacterized protein</fullName>
    </submittedName>
</protein>
<comment type="caution">
    <text evidence="1">The sequence shown here is derived from an EMBL/GenBank/DDBJ whole genome shotgun (WGS) entry which is preliminary data.</text>
</comment>
<dbReference type="GO" id="GO:0030246">
    <property type="term" value="F:carbohydrate binding"/>
    <property type="evidence" value="ECO:0007669"/>
    <property type="project" value="InterPro"/>
</dbReference>
<dbReference type="GO" id="GO:0003824">
    <property type="term" value="F:catalytic activity"/>
    <property type="evidence" value="ECO:0007669"/>
    <property type="project" value="InterPro"/>
</dbReference>
<dbReference type="InterPro" id="IPR011013">
    <property type="entry name" value="Gal_mutarotase_sf_dom"/>
</dbReference>
<dbReference type="RefSeq" id="WP_154374519.1">
    <property type="nucleotide sequence ID" value="NZ_WKJK01000003.1"/>
</dbReference>
<keyword evidence="2" id="KW-1185">Reference proteome</keyword>
<dbReference type="Proteomes" id="UP000433309">
    <property type="component" value="Unassembled WGS sequence"/>
</dbReference>
<reference evidence="1 2" key="1">
    <citation type="submission" date="2019-11" db="EMBL/GenBank/DDBJ databases">
        <title>Novel species isolated from a subtropical stream in China.</title>
        <authorList>
            <person name="Lu H."/>
        </authorList>
    </citation>
    <scope>NUCLEOTIDE SEQUENCE [LARGE SCALE GENOMIC DNA]</scope>
    <source>
        <strain evidence="1 2">FT80W</strain>
    </source>
</reference>
<dbReference type="SUPFAM" id="SSF74650">
    <property type="entry name" value="Galactose mutarotase-like"/>
    <property type="match status" value="1"/>
</dbReference>
<gene>
    <name evidence="1" type="ORF">GJ699_07075</name>
</gene>
<dbReference type="InterPro" id="IPR014718">
    <property type="entry name" value="GH-type_carb-bd"/>
</dbReference>
<evidence type="ECO:0000313" key="2">
    <source>
        <dbReference type="Proteomes" id="UP000433309"/>
    </source>
</evidence>
<dbReference type="Gene3D" id="2.70.98.10">
    <property type="match status" value="1"/>
</dbReference>
<accession>A0A6I2KVK3</accession>
<organism evidence="1 2">
    <name type="scientific">Duganella guangzhouensis</name>
    <dbReference type="NCBI Taxonomy" id="2666084"/>
    <lineage>
        <taxon>Bacteria</taxon>
        <taxon>Pseudomonadati</taxon>
        <taxon>Pseudomonadota</taxon>
        <taxon>Betaproteobacteria</taxon>
        <taxon>Burkholderiales</taxon>
        <taxon>Oxalobacteraceae</taxon>
        <taxon>Telluria group</taxon>
        <taxon>Duganella</taxon>
    </lineage>
</organism>
<dbReference type="AlphaFoldDB" id="A0A6I2KVK3"/>
<dbReference type="EMBL" id="WKJK01000003">
    <property type="protein sequence ID" value="MRW89741.1"/>
    <property type="molecule type" value="Genomic_DNA"/>
</dbReference>
<sequence>MSAAEHRLPYTPQVWRLDWAHGSAEVQALGGMLGPLHFRLDAERDLQVMHVAPWAGTTDSLGLPGVLRRLRGEWPCVPFGRTDLPPDLPPGWTSLAPEDDWSHGYSSNHRWSCEHASAERLCLAIDYPDDSPVARIERHLRVVPDAPALDMELVILPRRSLRLPAGLHPTFRLPHPSGRVQLELGRHDGIYSYPSRSAGAISRLRPDVRSERLDALAGLHGALDLSHLPLSEAGEELLQVRALAAAPDAAPFSLHYLDYGARVGMWWDTSQFPDLMLWFSNRGRPEFPWQGRHVALGAEPLNSVFDLSRVARPPAGHPLADRLGIVLRAGQPWRTRYRIAAWSGALPATLAPTLTDWNPL</sequence>
<proteinExistence type="predicted"/>
<evidence type="ECO:0000313" key="1">
    <source>
        <dbReference type="EMBL" id="MRW89741.1"/>
    </source>
</evidence>
<name>A0A6I2KVK3_9BURK</name>
<dbReference type="GO" id="GO:0005975">
    <property type="term" value="P:carbohydrate metabolic process"/>
    <property type="evidence" value="ECO:0007669"/>
    <property type="project" value="InterPro"/>
</dbReference>